<dbReference type="Proteomes" id="UP000484381">
    <property type="component" value="Unassembled WGS sequence"/>
</dbReference>
<name>A0A7X1NJ91_9BURK</name>
<reference evidence="1 2" key="1">
    <citation type="submission" date="2019-10" db="EMBL/GenBank/DDBJ databases">
        <title>Paraburkholderia sp. isolated from nodules of Mimosa pudica from Brazilian Atlantic Forest soils.</title>
        <authorList>
            <person name="Paulitsch F."/>
            <person name="Hungria M."/>
            <person name="Dall'Agnol R."/>
        </authorList>
    </citation>
    <scope>NUCLEOTIDE SEQUENCE [LARGE SCALE GENOMIC DNA]</scope>
    <source>
        <strain evidence="1 2">CNPSo 3157</strain>
    </source>
</reference>
<evidence type="ECO:0000313" key="1">
    <source>
        <dbReference type="EMBL" id="MPW22998.1"/>
    </source>
</evidence>
<protein>
    <submittedName>
        <fullName evidence="1">Uncharacterized protein</fullName>
    </submittedName>
</protein>
<keyword evidence="2" id="KW-1185">Reference proteome</keyword>
<evidence type="ECO:0000313" key="2">
    <source>
        <dbReference type="Proteomes" id="UP000484381"/>
    </source>
</evidence>
<comment type="caution">
    <text evidence="1">The sequence shown here is derived from an EMBL/GenBank/DDBJ whole genome shotgun (WGS) entry which is preliminary data.</text>
</comment>
<organism evidence="1 2">
    <name type="scientific">Paraburkholderia franconis</name>
    <dbReference type="NCBI Taxonomy" id="2654983"/>
    <lineage>
        <taxon>Bacteria</taxon>
        <taxon>Pseudomonadati</taxon>
        <taxon>Pseudomonadota</taxon>
        <taxon>Betaproteobacteria</taxon>
        <taxon>Burkholderiales</taxon>
        <taxon>Burkholderiaceae</taxon>
        <taxon>Paraburkholderia</taxon>
    </lineage>
</organism>
<sequence>MNTQSCAPYRGFNVDVRVITSNTVSRNGQERRYSVSWSIASTETTASSIDSLPEQFAFLSWDSAFSYGERRAHVFIDGLISISNDK</sequence>
<accession>A0A7X1NJ91</accession>
<proteinExistence type="predicted"/>
<dbReference type="EMBL" id="WHNP01000086">
    <property type="protein sequence ID" value="MPW22998.1"/>
    <property type="molecule type" value="Genomic_DNA"/>
</dbReference>
<gene>
    <name evidence="1" type="ORF">GCT13_41025</name>
</gene>
<dbReference type="AlphaFoldDB" id="A0A7X1NJ91"/>